<reference evidence="7 8" key="1">
    <citation type="submission" date="2019-01" db="EMBL/GenBank/DDBJ databases">
        <title>PMF-metabolizing Aryl O-demethylase.</title>
        <authorList>
            <person name="Kim M."/>
        </authorList>
    </citation>
    <scope>NUCLEOTIDE SEQUENCE [LARGE SCALE GENOMIC DNA]</scope>
    <source>
        <strain evidence="7 8">PMF1</strain>
    </source>
</reference>
<dbReference type="PANTHER" id="PTHR37422">
    <property type="entry name" value="TEICHURONIC ACID BIOSYNTHESIS PROTEIN TUAE"/>
    <property type="match status" value="1"/>
</dbReference>
<dbReference type="PANTHER" id="PTHR37422:SF13">
    <property type="entry name" value="LIPOPOLYSACCHARIDE BIOSYNTHESIS PROTEIN PA4999-RELATED"/>
    <property type="match status" value="1"/>
</dbReference>
<gene>
    <name evidence="7" type="ORF">PMF13cell1_05121</name>
</gene>
<dbReference type="AlphaFoldDB" id="A0A4P6M351"/>
<feature type="transmembrane region" description="Helical" evidence="5">
    <location>
        <begin position="389"/>
        <end position="407"/>
    </location>
</feature>
<feature type="transmembrane region" description="Helical" evidence="5">
    <location>
        <begin position="20"/>
        <end position="37"/>
    </location>
</feature>
<feature type="transmembrane region" description="Helical" evidence="5">
    <location>
        <begin position="179"/>
        <end position="196"/>
    </location>
</feature>
<feature type="transmembrane region" description="Helical" evidence="5">
    <location>
        <begin position="208"/>
        <end position="223"/>
    </location>
</feature>
<evidence type="ECO:0000313" key="8">
    <source>
        <dbReference type="Proteomes" id="UP000289794"/>
    </source>
</evidence>
<feature type="transmembrane region" description="Helical" evidence="5">
    <location>
        <begin position="68"/>
        <end position="87"/>
    </location>
</feature>
<dbReference type="InterPro" id="IPR007016">
    <property type="entry name" value="O-antigen_ligase-rel_domated"/>
</dbReference>
<keyword evidence="4 5" id="KW-0472">Membrane</keyword>
<dbReference type="InterPro" id="IPR051533">
    <property type="entry name" value="WaaL-like"/>
</dbReference>
<dbReference type="Pfam" id="PF04932">
    <property type="entry name" value="Wzy_C"/>
    <property type="match status" value="1"/>
</dbReference>
<dbReference type="GO" id="GO:0016020">
    <property type="term" value="C:membrane"/>
    <property type="evidence" value="ECO:0007669"/>
    <property type="project" value="UniProtKB-SubCell"/>
</dbReference>
<sequence>MQVCIGDNMKKKLILKFDKMQVSVSLILLVTCSMWFFDGIVDSNVLILTILSAGVILLGFPRIRIEKYSLILVCYLAGILLSLFINGASLRQVYQSVIVALLILQAMLIQCGLWELSHGIKCIVLIGELNAVFVVLQFLLKDSFNSIYYRFLSAGALDIAKTYYSRGYYFGVNYRPHETAGAISFGIVAILLWGILQRKKRGKRFGQRRNYIAAGVMMAALLLTGKKGIMACLLISCILVLLLLFGSKKQWIKAGKMFLGIFLVLLVMGFYISTHPNNALVYRFAVFFQNFSSGEQFDSGRSVLYGEALLLWHRNIFWGVGWRHFADLSVSVFGHPKTHEVNLDYLQFLCETGITGFTLMMIPILVMVRRAVFVGRMTVRRTREDAIQWIVFFAVFVQIFTMIYGFIEDPFYDVMFFSVYIFSCIIINNAYRKIRRKKGMG</sequence>
<name>A0A4P6M351_9FIRM</name>
<evidence type="ECO:0000256" key="5">
    <source>
        <dbReference type="SAM" id="Phobius"/>
    </source>
</evidence>
<evidence type="ECO:0000256" key="2">
    <source>
        <dbReference type="ARBA" id="ARBA00022692"/>
    </source>
</evidence>
<feature type="transmembrane region" description="Helical" evidence="5">
    <location>
        <begin position="120"/>
        <end position="140"/>
    </location>
</feature>
<feature type="transmembrane region" description="Helical" evidence="5">
    <location>
        <begin position="229"/>
        <end position="245"/>
    </location>
</feature>
<feature type="domain" description="O-antigen ligase-related" evidence="6">
    <location>
        <begin position="213"/>
        <end position="360"/>
    </location>
</feature>
<feature type="transmembrane region" description="Helical" evidence="5">
    <location>
        <begin position="257"/>
        <end position="274"/>
    </location>
</feature>
<feature type="transmembrane region" description="Helical" evidence="5">
    <location>
        <begin position="43"/>
        <end position="61"/>
    </location>
</feature>
<dbReference type="EMBL" id="CP035945">
    <property type="protein sequence ID" value="QBE99544.1"/>
    <property type="molecule type" value="Genomic_DNA"/>
</dbReference>
<proteinExistence type="predicted"/>
<evidence type="ECO:0000313" key="7">
    <source>
        <dbReference type="EMBL" id="QBE99544.1"/>
    </source>
</evidence>
<feature type="transmembrane region" description="Helical" evidence="5">
    <location>
        <begin position="93"/>
        <end position="113"/>
    </location>
</feature>
<organism evidence="7 8">
    <name type="scientific">Blautia producta</name>
    <dbReference type="NCBI Taxonomy" id="33035"/>
    <lineage>
        <taxon>Bacteria</taxon>
        <taxon>Bacillati</taxon>
        <taxon>Bacillota</taxon>
        <taxon>Clostridia</taxon>
        <taxon>Lachnospirales</taxon>
        <taxon>Lachnospiraceae</taxon>
        <taxon>Blautia</taxon>
    </lineage>
</organism>
<evidence type="ECO:0000259" key="6">
    <source>
        <dbReference type="Pfam" id="PF04932"/>
    </source>
</evidence>
<accession>A0A4P6M351</accession>
<evidence type="ECO:0000256" key="4">
    <source>
        <dbReference type="ARBA" id="ARBA00023136"/>
    </source>
</evidence>
<evidence type="ECO:0000256" key="1">
    <source>
        <dbReference type="ARBA" id="ARBA00004141"/>
    </source>
</evidence>
<keyword evidence="3 5" id="KW-1133">Transmembrane helix</keyword>
<keyword evidence="2 5" id="KW-0812">Transmembrane</keyword>
<dbReference type="Proteomes" id="UP000289794">
    <property type="component" value="Chromosome"/>
</dbReference>
<comment type="subcellular location">
    <subcellularLocation>
        <location evidence="1">Membrane</location>
        <topology evidence="1">Multi-pass membrane protein</topology>
    </subcellularLocation>
</comment>
<feature type="transmembrane region" description="Helical" evidence="5">
    <location>
        <begin position="345"/>
        <end position="368"/>
    </location>
</feature>
<dbReference type="KEGG" id="bpro:PMF13cell1_05121"/>
<protein>
    <recommendedName>
        <fullName evidence="6">O-antigen ligase-related domain-containing protein</fullName>
    </recommendedName>
</protein>
<feature type="transmembrane region" description="Helical" evidence="5">
    <location>
        <begin position="413"/>
        <end position="431"/>
    </location>
</feature>
<evidence type="ECO:0000256" key="3">
    <source>
        <dbReference type="ARBA" id="ARBA00022989"/>
    </source>
</evidence>